<reference evidence="3 4" key="1">
    <citation type="submission" date="2024-08" db="EMBL/GenBank/DDBJ databases">
        <authorList>
            <person name="Cucini C."/>
            <person name="Frati F."/>
        </authorList>
    </citation>
    <scope>NUCLEOTIDE SEQUENCE [LARGE SCALE GENOMIC DNA]</scope>
</reference>
<evidence type="ECO:0000313" key="4">
    <source>
        <dbReference type="Proteomes" id="UP001642540"/>
    </source>
</evidence>
<feature type="region of interest" description="Disordered" evidence="1">
    <location>
        <begin position="305"/>
        <end position="341"/>
    </location>
</feature>
<proteinExistence type="predicted"/>
<feature type="transmembrane region" description="Helical" evidence="2">
    <location>
        <begin position="57"/>
        <end position="79"/>
    </location>
</feature>
<feature type="region of interest" description="Disordered" evidence="1">
    <location>
        <begin position="252"/>
        <end position="288"/>
    </location>
</feature>
<comment type="caution">
    <text evidence="3">The sequence shown here is derived from an EMBL/GenBank/DDBJ whole genome shotgun (WGS) entry which is preliminary data.</text>
</comment>
<name>A0ABP1Q5R2_9HEXA</name>
<keyword evidence="2" id="KW-1133">Transmembrane helix</keyword>
<evidence type="ECO:0000313" key="3">
    <source>
        <dbReference type="EMBL" id="CAL8090410.1"/>
    </source>
</evidence>
<evidence type="ECO:0000256" key="2">
    <source>
        <dbReference type="SAM" id="Phobius"/>
    </source>
</evidence>
<keyword evidence="2" id="KW-0472">Membrane</keyword>
<feature type="compositionally biased region" description="Polar residues" evidence="1">
    <location>
        <begin position="200"/>
        <end position="211"/>
    </location>
</feature>
<keyword evidence="4" id="KW-1185">Reference proteome</keyword>
<accession>A0ABP1Q5R2</accession>
<gene>
    <name evidence="3" type="ORF">ODALV1_LOCUS7635</name>
</gene>
<feature type="compositionally biased region" description="Polar residues" evidence="1">
    <location>
        <begin position="319"/>
        <end position="335"/>
    </location>
</feature>
<sequence>MVNVLHRSCSAQAATSVAASSSPSSSSASKDIVCNCEDGHCTKQSGYRSSIRITNNMFLMIMLVSLSYFTCCVSAWPILNHRRSFNIIPQQVLPADFDVDAESWVRALQPEASYELPLVPYSPAQDTYADYPNYEVEPDDAYVWPLADEPILEDEEPEELELEALKQQQPFAYMGQNKRRLNSGNNPTEKSAPLPVAASANPTSTPKSTESPLLVKSAAVAPSSSRSETVDLRKSPAVASMLSGQKEVAMLRPPSAKSHYLQIDEPEEPKISVVQRSPSNEKPSAYDRLRKVLSLDDALKKEYQQRRANANRHSKRESPSSIITDSDSLTGQLNTLKKKMD</sequence>
<feature type="region of interest" description="Disordered" evidence="1">
    <location>
        <begin position="177"/>
        <end position="234"/>
    </location>
</feature>
<organism evidence="3 4">
    <name type="scientific">Orchesella dallaii</name>
    <dbReference type="NCBI Taxonomy" id="48710"/>
    <lineage>
        <taxon>Eukaryota</taxon>
        <taxon>Metazoa</taxon>
        <taxon>Ecdysozoa</taxon>
        <taxon>Arthropoda</taxon>
        <taxon>Hexapoda</taxon>
        <taxon>Collembola</taxon>
        <taxon>Entomobryomorpha</taxon>
        <taxon>Entomobryoidea</taxon>
        <taxon>Orchesellidae</taxon>
        <taxon>Orchesellinae</taxon>
        <taxon>Orchesella</taxon>
    </lineage>
</organism>
<protein>
    <submittedName>
        <fullName evidence="3">Uncharacterized protein</fullName>
    </submittedName>
</protein>
<dbReference type="Proteomes" id="UP001642540">
    <property type="component" value="Unassembled WGS sequence"/>
</dbReference>
<evidence type="ECO:0000256" key="1">
    <source>
        <dbReference type="SAM" id="MobiDB-lite"/>
    </source>
</evidence>
<keyword evidence="2" id="KW-0812">Transmembrane</keyword>
<dbReference type="EMBL" id="CAXLJM020000024">
    <property type="protein sequence ID" value="CAL8090410.1"/>
    <property type="molecule type" value="Genomic_DNA"/>
</dbReference>